<evidence type="ECO:0000313" key="1">
    <source>
        <dbReference type="EMBL" id="KIO04928.1"/>
    </source>
</evidence>
<dbReference type="InParanoid" id="A0A0C3J7B2"/>
<evidence type="ECO:0000313" key="2">
    <source>
        <dbReference type="Proteomes" id="UP000054217"/>
    </source>
</evidence>
<dbReference type="AlphaFoldDB" id="A0A0C3J7B2"/>
<protein>
    <submittedName>
        <fullName evidence="1">Uncharacterized protein</fullName>
    </submittedName>
</protein>
<reference evidence="1 2" key="1">
    <citation type="submission" date="2014-04" db="EMBL/GenBank/DDBJ databases">
        <authorList>
            <consortium name="DOE Joint Genome Institute"/>
            <person name="Kuo A."/>
            <person name="Kohler A."/>
            <person name="Costa M.D."/>
            <person name="Nagy L.G."/>
            <person name="Floudas D."/>
            <person name="Copeland A."/>
            <person name="Barry K.W."/>
            <person name="Cichocki N."/>
            <person name="Veneault-Fourrey C."/>
            <person name="LaButti K."/>
            <person name="Lindquist E.A."/>
            <person name="Lipzen A."/>
            <person name="Lundell T."/>
            <person name="Morin E."/>
            <person name="Murat C."/>
            <person name="Sun H."/>
            <person name="Tunlid A."/>
            <person name="Henrissat B."/>
            <person name="Grigoriev I.V."/>
            <person name="Hibbett D.S."/>
            <person name="Martin F."/>
            <person name="Nordberg H.P."/>
            <person name="Cantor M.N."/>
            <person name="Hua S.X."/>
        </authorList>
    </citation>
    <scope>NUCLEOTIDE SEQUENCE [LARGE SCALE GENOMIC DNA]</scope>
    <source>
        <strain evidence="1 2">Marx 270</strain>
    </source>
</reference>
<dbReference type="Proteomes" id="UP000054217">
    <property type="component" value="Unassembled WGS sequence"/>
</dbReference>
<organism evidence="1 2">
    <name type="scientific">Pisolithus tinctorius Marx 270</name>
    <dbReference type="NCBI Taxonomy" id="870435"/>
    <lineage>
        <taxon>Eukaryota</taxon>
        <taxon>Fungi</taxon>
        <taxon>Dikarya</taxon>
        <taxon>Basidiomycota</taxon>
        <taxon>Agaricomycotina</taxon>
        <taxon>Agaricomycetes</taxon>
        <taxon>Agaricomycetidae</taxon>
        <taxon>Boletales</taxon>
        <taxon>Sclerodermatineae</taxon>
        <taxon>Pisolithaceae</taxon>
        <taxon>Pisolithus</taxon>
    </lineage>
</organism>
<dbReference type="HOGENOM" id="CLU_056214_0_0_1"/>
<gene>
    <name evidence="1" type="ORF">M404DRAFT_1000403</name>
</gene>
<name>A0A0C3J7B2_PISTI</name>
<proteinExistence type="predicted"/>
<sequence>MLFLASSFGRSIAHPKLGTVFGIMMQVRSHVQITGHIANLTQRLQNTFTQTLYVLFPMPNTWSQMLAETIKRAHQQPFRAVIFLRSEHKITAFLETVLHNHAVANGTQSLHVILHWQLQQVTQLCKCLKCLHFLEDLELILPHLSPPHWVHLLHDLRFPRLDLLQTNAPHSIVATFLKLHNDLVYLSIKACGRTKRPCPLGQMQLSNLRDTSGPLGCIVTLTQHSPVSRVSAQLSFVMDHDPVVTSTLTLTLLMVADNITVLELEFGPMDVNVLECIASNTPALRSLKLVEIKSTMMSRISHRRAWKSAEEWGKTLRRLTFLQNFALCTSIAVTPIPGDINREYRLVSQWGGCKTPHPTLRHVILWYLYGTLQDHMTYWNWWWLDREHCWSRWEQTNRFDSPDSSLFV</sequence>
<reference evidence="2" key="2">
    <citation type="submission" date="2015-01" db="EMBL/GenBank/DDBJ databases">
        <title>Evolutionary Origins and Diversification of the Mycorrhizal Mutualists.</title>
        <authorList>
            <consortium name="DOE Joint Genome Institute"/>
            <consortium name="Mycorrhizal Genomics Consortium"/>
            <person name="Kohler A."/>
            <person name="Kuo A."/>
            <person name="Nagy L.G."/>
            <person name="Floudas D."/>
            <person name="Copeland A."/>
            <person name="Barry K.W."/>
            <person name="Cichocki N."/>
            <person name="Veneault-Fourrey C."/>
            <person name="LaButti K."/>
            <person name="Lindquist E.A."/>
            <person name="Lipzen A."/>
            <person name="Lundell T."/>
            <person name="Morin E."/>
            <person name="Murat C."/>
            <person name="Riley R."/>
            <person name="Ohm R."/>
            <person name="Sun H."/>
            <person name="Tunlid A."/>
            <person name="Henrissat B."/>
            <person name="Grigoriev I.V."/>
            <person name="Hibbett D.S."/>
            <person name="Martin F."/>
        </authorList>
    </citation>
    <scope>NUCLEOTIDE SEQUENCE [LARGE SCALE GENOMIC DNA]</scope>
    <source>
        <strain evidence="2">Marx 270</strain>
    </source>
</reference>
<dbReference type="OrthoDB" id="2693171at2759"/>
<keyword evidence="2" id="KW-1185">Reference proteome</keyword>
<dbReference type="EMBL" id="KN831969">
    <property type="protein sequence ID" value="KIO04928.1"/>
    <property type="molecule type" value="Genomic_DNA"/>
</dbReference>
<accession>A0A0C3J7B2</accession>